<name>A0ABY4SMQ9_9CAUL</name>
<dbReference type="Gene3D" id="3.40.1350.10">
    <property type="match status" value="1"/>
</dbReference>
<accession>A0ABY4SMQ9</accession>
<reference evidence="2" key="1">
    <citation type="submission" date="2022-05" db="EMBL/GenBank/DDBJ databases">
        <title>Brevundimonas albigilva TT17 genome sequence.</title>
        <authorList>
            <person name="Lee K."/>
            <person name="Son H."/>
        </authorList>
    </citation>
    <scope>NUCLEOTIDE SEQUENCE</scope>
    <source>
        <strain evidence="2">TT17</strain>
    </source>
</reference>
<evidence type="ECO:0000313" key="2">
    <source>
        <dbReference type="EMBL" id="URI14334.1"/>
    </source>
</evidence>
<dbReference type="Pfam" id="PF14088">
    <property type="entry name" value="DUF4268"/>
    <property type="match status" value="1"/>
</dbReference>
<keyword evidence="3" id="KW-1185">Reference proteome</keyword>
<gene>
    <name evidence="2" type="ORF">M8231_10925</name>
</gene>
<dbReference type="InterPro" id="IPR025364">
    <property type="entry name" value="DUF4268"/>
</dbReference>
<dbReference type="InterPro" id="IPR011856">
    <property type="entry name" value="tRNA_endonuc-like_dom_sf"/>
</dbReference>
<evidence type="ECO:0000313" key="3">
    <source>
        <dbReference type="Proteomes" id="UP001055429"/>
    </source>
</evidence>
<dbReference type="Proteomes" id="UP001055429">
    <property type="component" value="Chromosome"/>
</dbReference>
<proteinExistence type="predicted"/>
<feature type="domain" description="DUF4268" evidence="1">
    <location>
        <begin position="174"/>
        <end position="310"/>
    </location>
</feature>
<dbReference type="EMBL" id="CP097649">
    <property type="protein sequence ID" value="URI14334.1"/>
    <property type="molecule type" value="Genomic_DNA"/>
</dbReference>
<dbReference type="RefSeq" id="WP_250201462.1">
    <property type="nucleotide sequence ID" value="NZ_CP097649.1"/>
</dbReference>
<protein>
    <submittedName>
        <fullName evidence="2">DUF4268 domain-containing protein</fullName>
    </submittedName>
</protein>
<organism evidence="2 3">
    <name type="scientific">Brevundimonas albigilva</name>
    <dbReference type="NCBI Taxonomy" id="1312364"/>
    <lineage>
        <taxon>Bacteria</taxon>
        <taxon>Pseudomonadati</taxon>
        <taxon>Pseudomonadota</taxon>
        <taxon>Alphaproteobacteria</taxon>
        <taxon>Caulobacterales</taxon>
        <taxon>Caulobacteraceae</taxon>
        <taxon>Brevundimonas</taxon>
    </lineage>
</organism>
<sequence>MNELTAAPGIGKLERVALREVWRHEAYDFTRWLQDNIDVLNEALGLSLVNVEREQAAGSFSIDLVAERESGGKVIIENQLEKSNHDHLGKVLTYMVAMEAQTAIWIVAEPRPEHVSVVAWLNESSSSDFYLVKVEAVRIGVSPPAPLLTLIVGPSAETAAVSRSKREFAERHDVRQNWWSRLVARPDAKLHSHITPGPSTWIGVTSGVRGLPLNYVITQQDCGAELYIDRGKGSEAENKSIFDQLFARREEIEQAFGGPLSWERLDDGRASRIRARVTAGGYRAPEDEWDAIQTQQVDTMNRLHKALQPHLKSLKLGYEAPE</sequence>
<evidence type="ECO:0000259" key="1">
    <source>
        <dbReference type="Pfam" id="PF14088"/>
    </source>
</evidence>